<gene>
    <name evidence="3" type="ORF">ACFPOG_13015</name>
</gene>
<accession>A0ABW0K6Z7</accession>
<keyword evidence="2" id="KW-0472">Membrane</keyword>
<dbReference type="InterPro" id="IPR025570">
    <property type="entry name" value="DUF4337"/>
</dbReference>
<sequence length="147" mass="16781">MEENFGIENPLEIVEEEIKEIEEHEKKRDKEEKARSKFNNIVAVTISIYAVLTAYVGLTESQITTDTLLEMDNAVLLQSQASDQWAYYQAKGIKEELFLSQSKSLAASGNPLTKEVQSEFDATVNKYDIEKKDIQQKATELENSREE</sequence>
<proteinExistence type="predicted"/>
<feature type="transmembrane region" description="Helical" evidence="2">
    <location>
        <begin position="38"/>
        <end position="58"/>
    </location>
</feature>
<organism evidence="3 4">
    <name type="scientific">Paenibacillus aestuarii</name>
    <dbReference type="NCBI Taxonomy" id="516965"/>
    <lineage>
        <taxon>Bacteria</taxon>
        <taxon>Bacillati</taxon>
        <taxon>Bacillota</taxon>
        <taxon>Bacilli</taxon>
        <taxon>Bacillales</taxon>
        <taxon>Paenibacillaceae</taxon>
        <taxon>Paenibacillus</taxon>
    </lineage>
</organism>
<evidence type="ECO:0000256" key="2">
    <source>
        <dbReference type="SAM" id="Phobius"/>
    </source>
</evidence>
<keyword evidence="2" id="KW-0812">Transmembrane</keyword>
<dbReference type="Pfam" id="PF14235">
    <property type="entry name" value="DUF4337"/>
    <property type="match status" value="1"/>
</dbReference>
<keyword evidence="1" id="KW-0175">Coiled coil</keyword>
<dbReference type="EMBL" id="JBHSMJ010000017">
    <property type="protein sequence ID" value="MFC5449185.1"/>
    <property type="molecule type" value="Genomic_DNA"/>
</dbReference>
<feature type="coiled-coil region" evidence="1">
    <location>
        <begin position="11"/>
        <end position="41"/>
    </location>
</feature>
<evidence type="ECO:0000313" key="4">
    <source>
        <dbReference type="Proteomes" id="UP001596044"/>
    </source>
</evidence>
<keyword evidence="4" id="KW-1185">Reference proteome</keyword>
<protein>
    <submittedName>
        <fullName evidence="3">DUF4337 family protein</fullName>
    </submittedName>
</protein>
<evidence type="ECO:0000256" key="1">
    <source>
        <dbReference type="SAM" id="Coils"/>
    </source>
</evidence>
<name>A0ABW0K6Z7_9BACL</name>
<reference evidence="4" key="1">
    <citation type="journal article" date="2019" name="Int. J. Syst. Evol. Microbiol.">
        <title>The Global Catalogue of Microorganisms (GCM) 10K type strain sequencing project: providing services to taxonomists for standard genome sequencing and annotation.</title>
        <authorList>
            <consortium name="The Broad Institute Genomics Platform"/>
            <consortium name="The Broad Institute Genome Sequencing Center for Infectious Disease"/>
            <person name="Wu L."/>
            <person name="Ma J."/>
        </authorList>
    </citation>
    <scope>NUCLEOTIDE SEQUENCE [LARGE SCALE GENOMIC DNA]</scope>
    <source>
        <strain evidence="4">KACC 11904</strain>
    </source>
</reference>
<keyword evidence="2" id="KW-1133">Transmembrane helix</keyword>
<dbReference type="RefSeq" id="WP_377524900.1">
    <property type="nucleotide sequence ID" value="NZ_JBHSMJ010000017.1"/>
</dbReference>
<comment type="caution">
    <text evidence="3">The sequence shown here is derived from an EMBL/GenBank/DDBJ whole genome shotgun (WGS) entry which is preliminary data.</text>
</comment>
<dbReference type="Proteomes" id="UP001596044">
    <property type="component" value="Unassembled WGS sequence"/>
</dbReference>
<evidence type="ECO:0000313" key="3">
    <source>
        <dbReference type="EMBL" id="MFC5449185.1"/>
    </source>
</evidence>
<feature type="non-terminal residue" evidence="3">
    <location>
        <position position="147"/>
    </location>
</feature>